<protein>
    <submittedName>
        <fullName evidence="2">Uncharacterized protein</fullName>
    </submittedName>
</protein>
<reference evidence="2 3" key="1">
    <citation type="submission" date="2019-02" db="EMBL/GenBank/DDBJ databases">
        <title>Deep-cultivation of Planctomycetes and their phenomic and genomic characterization uncovers novel biology.</title>
        <authorList>
            <person name="Wiegand S."/>
            <person name="Jogler M."/>
            <person name="Boedeker C."/>
            <person name="Pinto D."/>
            <person name="Vollmers J."/>
            <person name="Rivas-Marin E."/>
            <person name="Kohn T."/>
            <person name="Peeters S.H."/>
            <person name="Heuer A."/>
            <person name="Rast P."/>
            <person name="Oberbeckmann S."/>
            <person name="Bunk B."/>
            <person name="Jeske O."/>
            <person name="Meyerdierks A."/>
            <person name="Storesund J.E."/>
            <person name="Kallscheuer N."/>
            <person name="Luecker S."/>
            <person name="Lage O.M."/>
            <person name="Pohl T."/>
            <person name="Merkel B.J."/>
            <person name="Hornburger P."/>
            <person name="Mueller R.-W."/>
            <person name="Bruemmer F."/>
            <person name="Labrenz M."/>
            <person name="Spormann A.M."/>
            <person name="Op Den Camp H."/>
            <person name="Overmann J."/>
            <person name="Amann R."/>
            <person name="Jetten M.S.M."/>
            <person name="Mascher T."/>
            <person name="Medema M.H."/>
            <person name="Devos D.P."/>
            <person name="Kaster A.-K."/>
            <person name="Ovreas L."/>
            <person name="Rohde M."/>
            <person name="Galperin M.Y."/>
            <person name="Jogler C."/>
        </authorList>
    </citation>
    <scope>NUCLEOTIDE SEQUENCE [LARGE SCALE GENOMIC DNA]</scope>
    <source>
        <strain evidence="2 3">KOR42</strain>
    </source>
</reference>
<name>A0A5C5WB97_9PLAN</name>
<dbReference type="AlphaFoldDB" id="A0A5C5WB97"/>
<evidence type="ECO:0000256" key="1">
    <source>
        <dbReference type="ARBA" id="ARBA00023125"/>
    </source>
</evidence>
<dbReference type="InterPro" id="IPR010998">
    <property type="entry name" value="Integrase_recombinase_N"/>
</dbReference>
<dbReference type="InterPro" id="IPR011010">
    <property type="entry name" value="DNA_brk_join_enz"/>
</dbReference>
<dbReference type="GO" id="GO:0003677">
    <property type="term" value="F:DNA binding"/>
    <property type="evidence" value="ECO:0007669"/>
    <property type="project" value="UniProtKB-KW"/>
</dbReference>
<dbReference type="Proteomes" id="UP000317243">
    <property type="component" value="Unassembled WGS sequence"/>
</dbReference>
<evidence type="ECO:0000313" key="2">
    <source>
        <dbReference type="EMBL" id="TWT47950.1"/>
    </source>
</evidence>
<dbReference type="SUPFAM" id="SSF56349">
    <property type="entry name" value="DNA breaking-rejoining enzymes"/>
    <property type="match status" value="1"/>
</dbReference>
<proteinExistence type="predicted"/>
<evidence type="ECO:0000313" key="3">
    <source>
        <dbReference type="Proteomes" id="UP000317243"/>
    </source>
</evidence>
<dbReference type="EMBL" id="SIHI01000021">
    <property type="protein sequence ID" value="TWT47950.1"/>
    <property type="molecule type" value="Genomic_DNA"/>
</dbReference>
<dbReference type="RefSeq" id="WP_146511440.1">
    <property type="nucleotide sequence ID" value="NZ_SIHI01000021.1"/>
</dbReference>
<dbReference type="OrthoDB" id="268894at2"/>
<keyword evidence="1" id="KW-0238">DNA-binding</keyword>
<accession>A0A5C5WB97</accession>
<keyword evidence="3" id="KW-1185">Reference proteome</keyword>
<gene>
    <name evidence="2" type="ORF">KOR42_40330</name>
</gene>
<sequence>MFARSQQRSADTERSSILKFPTLYNATNDGLQSPTEKITLRQYYNQELLPTFREEQSPRSLTEDRCALNHWERITGDPDIRAVNTETLIGFRDGLTAAGRSPHTVNKIWRELKSIFECAVEDGLIDKAPKISRRMKSTLVKAPKKRQREMITALEAERLWKV</sequence>
<dbReference type="Gene3D" id="1.10.150.130">
    <property type="match status" value="1"/>
</dbReference>
<comment type="caution">
    <text evidence="2">The sequence shown here is derived from an EMBL/GenBank/DDBJ whole genome shotgun (WGS) entry which is preliminary data.</text>
</comment>
<organism evidence="2 3">
    <name type="scientific">Thalassoglobus neptunius</name>
    <dbReference type="NCBI Taxonomy" id="1938619"/>
    <lineage>
        <taxon>Bacteria</taxon>
        <taxon>Pseudomonadati</taxon>
        <taxon>Planctomycetota</taxon>
        <taxon>Planctomycetia</taxon>
        <taxon>Planctomycetales</taxon>
        <taxon>Planctomycetaceae</taxon>
        <taxon>Thalassoglobus</taxon>
    </lineage>
</organism>